<evidence type="ECO:0000256" key="5">
    <source>
        <dbReference type="ARBA" id="ARBA00022691"/>
    </source>
</evidence>
<dbReference type="AlphaFoldDB" id="A0A9D1H4I8"/>
<keyword evidence="2" id="KW-0169">Cobalamin biosynthesis</keyword>
<organism evidence="7 8">
    <name type="scientific">Candidatus Ornithomonoglobus intestinigallinarum</name>
    <dbReference type="NCBI Taxonomy" id="2840894"/>
    <lineage>
        <taxon>Bacteria</taxon>
        <taxon>Bacillati</taxon>
        <taxon>Bacillota</taxon>
        <taxon>Clostridia</taxon>
        <taxon>Candidatus Ornithomonoglobus</taxon>
    </lineage>
</organism>
<dbReference type="Pfam" id="PF00590">
    <property type="entry name" value="TP_methylase"/>
    <property type="match status" value="1"/>
</dbReference>
<evidence type="ECO:0000256" key="4">
    <source>
        <dbReference type="ARBA" id="ARBA00022679"/>
    </source>
</evidence>
<dbReference type="InterPro" id="IPR014776">
    <property type="entry name" value="4pyrrole_Mease_sub2"/>
</dbReference>
<dbReference type="GO" id="GO:0009236">
    <property type="term" value="P:cobalamin biosynthetic process"/>
    <property type="evidence" value="ECO:0007669"/>
    <property type="project" value="UniProtKB-KW"/>
</dbReference>
<proteinExistence type="predicted"/>
<dbReference type="NCBIfam" id="TIGR01466">
    <property type="entry name" value="cobJ_cbiH"/>
    <property type="match status" value="1"/>
</dbReference>
<evidence type="ECO:0000256" key="2">
    <source>
        <dbReference type="ARBA" id="ARBA00022573"/>
    </source>
</evidence>
<evidence type="ECO:0000256" key="3">
    <source>
        <dbReference type="ARBA" id="ARBA00022603"/>
    </source>
</evidence>
<gene>
    <name evidence="7" type="primary">cobJ</name>
    <name evidence="7" type="ORF">IAA60_07345</name>
</gene>
<dbReference type="EC" id="2.1.1.131" evidence="7"/>
<sequence>MKLYVVGFGPGNEDGMTAEAKRVLGECELIVGYRTYTELIRKYFPGKSFYDTGMRGEKERCRYAVEKASEGVKTAVVCSGDAGVYGMASLAFEIAGDTEVDIEVIPGVSAAMSGAALAGAPLSDDFAVISLSDLLTPHDVILKRIEAAAAADFAICIYNPSSKTRSGHLKRACDIILKYRDKSTVCAVVKNIGREGESAVLVSLEKLGDTETDMRTTVFIGNSRTRKIKNKMVTPRGYKL</sequence>
<reference evidence="7" key="2">
    <citation type="journal article" date="2021" name="PeerJ">
        <title>Extensive microbial diversity within the chicken gut microbiome revealed by metagenomics and culture.</title>
        <authorList>
            <person name="Gilroy R."/>
            <person name="Ravi A."/>
            <person name="Getino M."/>
            <person name="Pursley I."/>
            <person name="Horton D.L."/>
            <person name="Alikhan N.F."/>
            <person name="Baker D."/>
            <person name="Gharbi K."/>
            <person name="Hall N."/>
            <person name="Watson M."/>
            <person name="Adriaenssens E.M."/>
            <person name="Foster-Nyarko E."/>
            <person name="Jarju S."/>
            <person name="Secka A."/>
            <person name="Antonio M."/>
            <person name="Oren A."/>
            <person name="Chaudhuri R.R."/>
            <person name="La Ragione R."/>
            <person name="Hildebrand F."/>
            <person name="Pallen M.J."/>
        </authorList>
    </citation>
    <scope>NUCLEOTIDE SEQUENCE</scope>
    <source>
        <strain evidence="7">CHK181-108</strain>
    </source>
</reference>
<dbReference type="EMBL" id="DVLU01000073">
    <property type="protein sequence ID" value="HIT85701.1"/>
    <property type="molecule type" value="Genomic_DNA"/>
</dbReference>
<dbReference type="InterPro" id="IPR051810">
    <property type="entry name" value="Precorrin_MeTrfase"/>
</dbReference>
<evidence type="ECO:0000256" key="1">
    <source>
        <dbReference type="ARBA" id="ARBA00004953"/>
    </source>
</evidence>
<comment type="caution">
    <text evidence="7">The sequence shown here is derived from an EMBL/GenBank/DDBJ whole genome shotgun (WGS) entry which is preliminary data.</text>
</comment>
<dbReference type="InterPro" id="IPR006363">
    <property type="entry name" value="Cbl_synth_CobJ/CibH_dom"/>
</dbReference>
<keyword evidence="5" id="KW-0949">S-adenosyl-L-methionine</keyword>
<dbReference type="CDD" id="cd11646">
    <property type="entry name" value="Precorrin_3B_C17_MT"/>
    <property type="match status" value="1"/>
</dbReference>
<dbReference type="InterPro" id="IPR035996">
    <property type="entry name" value="4pyrrol_Methylase_sf"/>
</dbReference>
<evidence type="ECO:0000313" key="7">
    <source>
        <dbReference type="EMBL" id="HIT85701.1"/>
    </source>
</evidence>
<evidence type="ECO:0000259" key="6">
    <source>
        <dbReference type="Pfam" id="PF00590"/>
    </source>
</evidence>
<keyword evidence="4 7" id="KW-0808">Transferase</keyword>
<keyword evidence="3 7" id="KW-0489">Methyltransferase</keyword>
<protein>
    <submittedName>
        <fullName evidence="7">Precorrin-3B C(17)-methyltransferase</fullName>
        <ecNumber evidence="7">2.1.1.131</ecNumber>
    </submittedName>
</protein>
<dbReference type="PANTHER" id="PTHR47036:SF1">
    <property type="entry name" value="COBALT-FACTOR III C(17)-METHYLTRANSFERASE-RELATED"/>
    <property type="match status" value="1"/>
</dbReference>
<dbReference type="GO" id="GO:0030789">
    <property type="term" value="F:precorrin-3B C17-methyltransferase activity"/>
    <property type="evidence" value="ECO:0007669"/>
    <property type="project" value="UniProtKB-EC"/>
</dbReference>
<dbReference type="InterPro" id="IPR000878">
    <property type="entry name" value="4pyrrol_Mease"/>
</dbReference>
<feature type="domain" description="Tetrapyrrole methylase" evidence="6">
    <location>
        <begin position="2"/>
        <end position="207"/>
    </location>
</feature>
<name>A0A9D1H4I8_9FIRM</name>
<evidence type="ECO:0000313" key="8">
    <source>
        <dbReference type="Proteomes" id="UP000824165"/>
    </source>
</evidence>
<dbReference type="Proteomes" id="UP000824165">
    <property type="component" value="Unassembled WGS sequence"/>
</dbReference>
<dbReference type="GO" id="GO:0032259">
    <property type="term" value="P:methylation"/>
    <property type="evidence" value="ECO:0007669"/>
    <property type="project" value="UniProtKB-KW"/>
</dbReference>
<dbReference type="SUPFAM" id="SSF53790">
    <property type="entry name" value="Tetrapyrrole methylase"/>
    <property type="match status" value="1"/>
</dbReference>
<comment type="pathway">
    <text evidence="1">Cofactor biosynthesis; adenosylcobalamin biosynthesis.</text>
</comment>
<reference evidence="7" key="1">
    <citation type="submission" date="2020-10" db="EMBL/GenBank/DDBJ databases">
        <authorList>
            <person name="Gilroy R."/>
        </authorList>
    </citation>
    <scope>NUCLEOTIDE SEQUENCE</scope>
    <source>
        <strain evidence="7">CHK181-108</strain>
    </source>
</reference>
<dbReference type="PANTHER" id="PTHR47036">
    <property type="entry name" value="COBALT-FACTOR III C(17)-METHYLTRANSFERASE-RELATED"/>
    <property type="match status" value="1"/>
</dbReference>
<accession>A0A9D1H4I8</accession>
<dbReference type="Gene3D" id="3.30.950.10">
    <property type="entry name" value="Methyltransferase, Cobalt-precorrin-4 Transmethylase, Domain 2"/>
    <property type="match status" value="1"/>
</dbReference>
<dbReference type="InterPro" id="IPR014777">
    <property type="entry name" value="4pyrrole_Mease_sub1"/>
</dbReference>
<dbReference type="Gene3D" id="3.40.1010.10">
    <property type="entry name" value="Cobalt-precorrin-4 Transmethylase, Domain 1"/>
    <property type="match status" value="1"/>
</dbReference>